<organism evidence="2">
    <name type="scientific">viral metagenome</name>
    <dbReference type="NCBI Taxonomy" id="1070528"/>
    <lineage>
        <taxon>unclassified sequences</taxon>
        <taxon>metagenomes</taxon>
        <taxon>organismal metagenomes</taxon>
    </lineage>
</organism>
<name>A0A6C0CG23_9ZZZZ</name>
<evidence type="ECO:0000313" key="2">
    <source>
        <dbReference type="EMBL" id="QHT03237.1"/>
    </source>
</evidence>
<dbReference type="GO" id="GO:0008237">
    <property type="term" value="F:metallopeptidase activity"/>
    <property type="evidence" value="ECO:0007669"/>
    <property type="project" value="InterPro"/>
</dbReference>
<dbReference type="EMBL" id="MN739408">
    <property type="protein sequence ID" value="QHT03237.1"/>
    <property type="molecule type" value="Genomic_DNA"/>
</dbReference>
<reference evidence="2" key="1">
    <citation type="journal article" date="2020" name="Nature">
        <title>Giant virus diversity and host interactions through global metagenomics.</title>
        <authorList>
            <person name="Schulz F."/>
            <person name="Roux S."/>
            <person name="Paez-Espino D."/>
            <person name="Jungbluth S."/>
            <person name="Walsh D.A."/>
            <person name="Denef V.J."/>
            <person name="McMahon K.D."/>
            <person name="Konstantinidis K.T."/>
            <person name="Eloe-Fadrosh E.A."/>
            <person name="Kyrpides N.C."/>
            <person name="Woyke T."/>
        </authorList>
    </citation>
    <scope>NUCLEOTIDE SEQUENCE</scope>
    <source>
        <strain evidence="2">GVMAG-M-3300020728-1</strain>
    </source>
</reference>
<sequence length="151" mass="17146">MRHRVKVLVDPDVQKQYTIPPGQFEFYVIIYLNDPDGWSTKGHFFEPVSTNQDVTIHLSSQATIDKQCGMEGKLSCAELGGKTVWLNADRWYHGASQSKLNLDDYRQYMVSHEIGHILGYEHTDCPCKNCPAPIMMQQTKGIGQCKPNTKV</sequence>
<feature type="domain" description="DUF3152" evidence="1">
    <location>
        <begin position="27"/>
        <end position="142"/>
    </location>
</feature>
<dbReference type="Gene3D" id="3.40.390.10">
    <property type="entry name" value="Collagenase (Catalytic Domain)"/>
    <property type="match status" value="1"/>
</dbReference>
<accession>A0A6C0CG23</accession>
<dbReference type="AlphaFoldDB" id="A0A6C0CG23"/>
<dbReference type="SUPFAM" id="SSF55486">
    <property type="entry name" value="Metalloproteases ('zincins'), catalytic domain"/>
    <property type="match status" value="1"/>
</dbReference>
<dbReference type="InterPro" id="IPR024079">
    <property type="entry name" value="MetalloPept_cat_dom_sf"/>
</dbReference>
<evidence type="ECO:0000259" key="1">
    <source>
        <dbReference type="Pfam" id="PF11350"/>
    </source>
</evidence>
<protein>
    <recommendedName>
        <fullName evidence="1">DUF3152 domain-containing protein</fullName>
    </recommendedName>
</protein>
<dbReference type="Pfam" id="PF11350">
    <property type="entry name" value="DUF3152"/>
    <property type="match status" value="1"/>
</dbReference>
<dbReference type="InterPro" id="IPR022603">
    <property type="entry name" value="DUF3152"/>
</dbReference>
<proteinExistence type="predicted"/>